<dbReference type="InterPro" id="IPR020562">
    <property type="entry name" value="PRibGlycinamide_synth_N"/>
</dbReference>
<dbReference type="SUPFAM" id="SSF52440">
    <property type="entry name" value="PreATP-grasp domain"/>
    <property type="match status" value="1"/>
</dbReference>
<dbReference type="InterPro" id="IPR020561">
    <property type="entry name" value="PRibGlycinamid_synth_ATP-grasp"/>
</dbReference>
<dbReference type="FunFam" id="3.40.50.20:FF:000006">
    <property type="entry name" value="Phosphoribosylamine--glycine ligase, chloroplastic"/>
    <property type="match status" value="1"/>
</dbReference>
<keyword evidence="7 12" id="KW-0067">ATP-binding</keyword>
<dbReference type="GO" id="GO:0006164">
    <property type="term" value="P:purine nucleotide biosynthetic process"/>
    <property type="evidence" value="ECO:0007669"/>
    <property type="project" value="UniProtKB-KW"/>
</dbReference>
<name>A0AAE0VMS6_9BIVA</name>
<dbReference type="SMART" id="SM01209">
    <property type="entry name" value="GARS_A"/>
    <property type="match status" value="1"/>
</dbReference>
<dbReference type="PROSITE" id="PS50975">
    <property type="entry name" value="ATP_GRASP"/>
    <property type="match status" value="1"/>
</dbReference>
<dbReference type="Gene3D" id="3.40.50.20">
    <property type="match status" value="1"/>
</dbReference>
<evidence type="ECO:0000256" key="4">
    <source>
        <dbReference type="ARBA" id="ARBA00022723"/>
    </source>
</evidence>
<evidence type="ECO:0000256" key="9">
    <source>
        <dbReference type="ARBA" id="ARBA00038345"/>
    </source>
</evidence>
<organism evidence="14 15">
    <name type="scientific">Potamilus streckersoni</name>
    <dbReference type="NCBI Taxonomy" id="2493646"/>
    <lineage>
        <taxon>Eukaryota</taxon>
        <taxon>Metazoa</taxon>
        <taxon>Spiralia</taxon>
        <taxon>Lophotrochozoa</taxon>
        <taxon>Mollusca</taxon>
        <taxon>Bivalvia</taxon>
        <taxon>Autobranchia</taxon>
        <taxon>Heteroconchia</taxon>
        <taxon>Palaeoheterodonta</taxon>
        <taxon>Unionida</taxon>
        <taxon>Unionoidea</taxon>
        <taxon>Unionidae</taxon>
        <taxon>Ambleminae</taxon>
        <taxon>Lampsilini</taxon>
        <taxon>Potamilus</taxon>
    </lineage>
</organism>
<dbReference type="InterPro" id="IPR011761">
    <property type="entry name" value="ATP-grasp"/>
</dbReference>
<evidence type="ECO:0000313" key="14">
    <source>
        <dbReference type="EMBL" id="KAK3582450.1"/>
    </source>
</evidence>
<dbReference type="GO" id="GO:0009113">
    <property type="term" value="P:purine nucleobase biosynthetic process"/>
    <property type="evidence" value="ECO:0007669"/>
    <property type="project" value="InterPro"/>
</dbReference>
<dbReference type="InterPro" id="IPR020560">
    <property type="entry name" value="PRibGlycinamide_synth_C-dom"/>
</dbReference>
<evidence type="ECO:0000256" key="6">
    <source>
        <dbReference type="ARBA" id="ARBA00022755"/>
    </source>
</evidence>
<gene>
    <name evidence="14" type="ORF">CHS0354_023996</name>
</gene>
<dbReference type="Proteomes" id="UP001195483">
    <property type="component" value="Unassembled WGS sequence"/>
</dbReference>
<comment type="similarity">
    <text evidence="9">Belongs to the GARS family.</text>
</comment>
<dbReference type="GO" id="GO:0004637">
    <property type="term" value="F:phosphoribosylamine-glycine ligase activity"/>
    <property type="evidence" value="ECO:0007669"/>
    <property type="project" value="UniProtKB-EC"/>
</dbReference>
<keyword evidence="5 12" id="KW-0547">Nucleotide-binding</keyword>
<keyword evidence="8" id="KW-0464">Manganese</keyword>
<dbReference type="EC" id="6.3.4.13" evidence="2"/>
<keyword evidence="3" id="KW-0436">Ligase</keyword>
<dbReference type="PANTHER" id="PTHR43472:SF1">
    <property type="entry name" value="PHOSPHORIBOSYLAMINE--GLYCINE LIGASE, CHLOROPLASTIC"/>
    <property type="match status" value="1"/>
</dbReference>
<evidence type="ECO:0000256" key="1">
    <source>
        <dbReference type="ARBA" id="ARBA00005174"/>
    </source>
</evidence>
<dbReference type="EMBL" id="JAEAOA010001427">
    <property type="protein sequence ID" value="KAK3582450.1"/>
    <property type="molecule type" value="Genomic_DNA"/>
</dbReference>
<keyword evidence="15" id="KW-1185">Reference proteome</keyword>
<evidence type="ECO:0000313" key="15">
    <source>
        <dbReference type="Proteomes" id="UP001195483"/>
    </source>
</evidence>
<dbReference type="InterPro" id="IPR020559">
    <property type="entry name" value="PRibGlycinamide_synth_CS"/>
</dbReference>
<dbReference type="AlphaFoldDB" id="A0AAE0VMS6"/>
<protein>
    <recommendedName>
        <fullName evidence="2">phosphoribosylamine--glycine ligase</fullName>
        <ecNumber evidence="2">6.3.4.13</ecNumber>
    </recommendedName>
    <alternativeName>
        <fullName evidence="10">Glycinamide ribonucleotide synthetase</fullName>
    </alternativeName>
    <alternativeName>
        <fullName evidence="11">Phosphoribosylglycinamide synthetase</fullName>
    </alternativeName>
</protein>
<dbReference type="GO" id="GO:0005524">
    <property type="term" value="F:ATP binding"/>
    <property type="evidence" value="ECO:0007669"/>
    <property type="project" value="UniProtKB-UniRule"/>
</dbReference>
<sequence>MKILIVGNGGREHALAWTLRKDFRVKKIYIAPGNGGTVFLRDIVQNIPISVNDIKGLVAFARQEHVDYVVVGPEFPLENGIVNAFRASNISIIGPTKEAAKLETSKAFAKSVMTAAKIPTACYKTFTNGFKAKDYVRSIKEFPIVIKASGIAAGKGVVIAYSLEDTEKALKEMFEEKIFGNAGNEVIIEEFMRGEEASVFALTDGIHYKLLSVAQDHKRIGEQDMGKNTGGMGAYAPTSIVNTNVLEQTKKSIIEPLLEEMTRRGTPFTGILYIGLMIENQIPKVVEFNARLGDPETQVVLPLLETSLNSIFESMITSQIEGTNVLLSNNSAATVVLASSGYPDQYEIGHNIVSLNDASIWERYSEIKNDVLVFHSGTKVERNRLLTSGGRVLSVTGISESLKKSLSLVYNKIKDVSFTNVYFRKDIGYRELGRTGIKEGIKE</sequence>
<dbReference type="Pfam" id="PF02844">
    <property type="entry name" value="GARS_N"/>
    <property type="match status" value="1"/>
</dbReference>
<reference evidence="14" key="3">
    <citation type="submission" date="2023-05" db="EMBL/GenBank/DDBJ databases">
        <authorList>
            <person name="Smith C.H."/>
        </authorList>
    </citation>
    <scope>NUCLEOTIDE SEQUENCE</scope>
    <source>
        <strain evidence="14">CHS0354</strain>
        <tissue evidence="14">Mantle</tissue>
    </source>
</reference>
<dbReference type="InterPro" id="IPR000115">
    <property type="entry name" value="PRibGlycinamide_synth"/>
</dbReference>
<accession>A0AAE0VMS6</accession>
<comment type="pathway">
    <text evidence="1">Purine metabolism; IMP biosynthesis via de novo pathway; N(1)-(5-phospho-D-ribosyl)glycinamide from 5-phospho-alpha-D-ribose 1-diphosphate: step 2/2.</text>
</comment>
<evidence type="ECO:0000256" key="5">
    <source>
        <dbReference type="ARBA" id="ARBA00022741"/>
    </source>
</evidence>
<dbReference type="InterPro" id="IPR013815">
    <property type="entry name" value="ATP_grasp_subdomain_1"/>
</dbReference>
<evidence type="ECO:0000256" key="8">
    <source>
        <dbReference type="ARBA" id="ARBA00023211"/>
    </source>
</evidence>
<dbReference type="NCBIfam" id="TIGR00877">
    <property type="entry name" value="purD"/>
    <property type="match status" value="1"/>
</dbReference>
<dbReference type="GO" id="GO:0046872">
    <property type="term" value="F:metal ion binding"/>
    <property type="evidence" value="ECO:0007669"/>
    <property type="project" value="UniProtKB-KW"/>
</dbReference>
<reference evidence="14" key="2">
    <citation type="journal article" date="2021" name="Genome Biol. Evol.">
        <title>Developing a high-quality reference genome for a parasitic bivalve with doubly uniparental inheritance (Bivalvia: Unionida).</title>
        <authorList>
            <person name="Smith C.H."/>
        </authorList>
    </citation>
    <scope>NUCLEOTIDE SEQUENCE</scope>
    <source>
        <strain evidence="14">CHS0354</strain>
        <tissue evidence="14">Mantle</tissue>
    </source>
</reference>
<dbReference type="PROSITE" id="PS00184">
    <property type="entry name" value="GARS"/>
    <property type="match status" value="1"/>
</dbReference>
<evidence type="ECO:0000256" key="3">
    <source>
        <dbReference type="ARBA" id="ARBA00022598"/>
    </source>
</evidence>
<dbReference type="InterPro" id="IPR016185">
    <property type="entry name" value="PreATP-grasp_dom_sf"/>
</dbReference>
<dbReference type="Pfam" id="PF01071">
    <property type="entry name" value="GARS_A"/>
    <property type="match status" value="1"/>
</dbReference>
<evidence type="ECO:0000259" key="13">
    <source>
        <dbReference type="PROSITE" id="PS50975"/>
    </source>
</evidence>
<dbReference type="InterPro" id="IPR037123">
    <property type="entry name" value="PRibGlycinamide_synth_C_sf"/>
</dbReference>
<proteinExistence type="inferred from homology"/>
<dbReference type="Gene3D" id="3.90.600.10">
    <property type="entry name" value="Phosphoribosylglycinamide synthetase, C-terminal domain"/>
    <property type="match status" value="1"/>
</dbReference>
<evidence type="ECO:0000256" key="10">
    <source>
        <dbReference type="ARBA" id="ARBA00042242"/>
    </source>
</evidence>
<dbReference type="SUPFAM" id="SSF51246">
    <property type="entry name" value="Rudiment single hybrid motif"/>
    <property type="match status" value="1"/>
</dbReference>
<keyword evidence="6" id="KW-0658">Purine biosynthesis</keyword>
<dbReference type="InterPro" id="IPR011054">
    <property type="entry name" value="Rudment_hybrid_motif"/>
</dbReference>
<reference evidence="14" key="1">
    <citation type="journal article" date="2021" name="Genome Biol. Evol.">
        <title>A High-Quality Reference Genome for a Parasitic Bivalve with Doubly Uniparental Inheritance (Bivalvia: Unionida).</title>
        <authorList>
            <person name="Smith C.H."/>
        </authorList>
    </citation>
    <scope>NUCLEOTIDE SEQUENCE</scope>
    <source>
        <strain evidence="14">CHS0354</strain>
    </source>
</reference>
<evidence type="ECO:0000256" key="2">
    <source>
        <dbReference type="ARBA" id="ARBA00013255"/>
    </source>
</evidence>
<feature type="domain" description="ATP-grasp" evidence="13">
    <location>
        <begin position="110"/>
        <end position="317"/>
    </location>
</feature>
<evidence type="ECO:0000256" key="12">
    <source>
        <dbReference type="PROSITE-ProRule" id="PRU00409"/>
    </source>
</evidence>
<dbReference type="HAMAP" id="MF_00138">
    <property type="entry name" value="GARS"/>
    <property type="match status" value="1"/>
</dbReference>
<evidence type="ECO:0000256" key="11">
    <source>
        <dbReference type="ARBA" id="ARBA00042864"/>
    </source>
</evidence>
<dbReference type="PANTHER" id="PTHR43472">
    <property type="entry name" value="PHOSPHORIBOSYLAMINE--GLYCINE LIGASE"/>
    <property type="match status" value="1"/>
</dbReference>
<dbReference type="SMART" id="SM01210">
    <property type="entry name" value="GARS_C"/>
    <property type="match status" value="1"/>
</dbReference>
<dbReference type="FunFam" id="3.30.1490.20:FF:000006">
    <property type="entry name" value="phosphoribosylamine--glycine ligase, chloroplastic-like"/>
    <property type="match status" value="1"/>
</dbReference>
<dbReference type="SUPFAM" id="SSF56059">
    <property type="entry name" value="Glutathione synthetase ATP-binding domain-like"/>
    <property type="match status" value="1"/>
</dbReference>
<dbReference type="Gene3D" id="3.30.470.20">
    <property type="entry name" value="ATP-grasp fold, B domain"/>
    <property type="match status" value="1"/>
</dbReference>
<dbReference type="Pfam" id="PF02843">
    <property type="entry name" value="GARS_C"/>
    <property type="match status" value="1"/>
</dbReference>
<evidence type="ECO:0000256" key="7">
    <source>
        <dbReference type="ARBA" id="ARBA00022840"/>
    </source>
</evidence>
<comment type="caution">
    <text evidence="14">The sequence shown here is derived from an EMBL/GenBank/DDBJ whole genome shotgun (WGS) entry which is preliminary data.</text>
</comment>
<keyword evidence="4" id="KW-0479">Metal-binding</keyword>
<dbReference type="Gene3D" id="3.30.1490.20">
    <property type="entry name" value="ATP-grasp fold, A domain"/>
    <property type="match status" value="1"/>
</dbReference>